<protein>
    <submittedName>
        <fullName evidence="1">Uncharacterized protein</fullName>
    </submittedName>
</protein>
<gene>
    <name evidence="1" type="ORF">SELMODRAFT_413621</name>
</gene>
<sequence length="558" mass="61820">MKLGGVAGAGGVMGMEDCVVCVDGTPGDCRRLPCAMAYTWCLAAWRAYEESPGGILREKAEEDLRESHAVAICCVAGHFMGSCLGSMFVTDNELFKLVALLYLSRRLQHSSRFKDCARCLDGSGCDGPKLRAFSEFGTSLEVKLAERDPKQRLTHCLDELWGDWRSVLDSILHTDFVFLMPPRHAGPATSLLLKQLRKHIKALKGTPKKRPLCKVRDKVASHYEAELGRNWSASYRLHTQNASREYIWGRDIGATCGLPYPNDAEEWSRYGFLTVGQAVELLKAAKDNQLLEALVMEPPPNSVLISNIMAILDCTEHARLWLAKSKLPVYYNFPHLTYAKLRDEQSTSTLSQECKLALESPLGFAARIPSPVEKFLRRLAIDANGELLDDEDVSGWFAVLPEGFNSGKFLLRRLQIPRGLGNDLQDKDWLRQVAHTVTLLSKCEPLDKLSSITYPRVSDEGIILRREGQRSAPPFGLDFSPGLAPGIAGSPPHLASCTAASLITLRGLVEHRIGPRTQAAGRHGGEACKLNYLWSKEEKVQTENLTTDTRISCFPEGI</sequence>
<dbReference type="Gramene" id="EFJ25521">
    <property type="protein sequence ID" value="EFJ25521"/>
    <property type="gene ID" value="SELMODRAFT_413621"/>
</dbReference>
<dbReference type="Proteomes" id="UP000001514">
    <property type="component" value="Unassembled WGS sequence"/>
</dbReference>
<dbReference type="AlphaFoldDB" id="D8RQV6"/>
<dbReference type="HOGENOM" id="CLU_035870_0_0_1"/>
<name>D8RQV6_SELML</name>
<dbReference type="EMBL" id="GL377586">
    <property type="protein sequence ID" value="EFJ25521.1"/>
    <property type="molecule type" value="Genomic_DNA"/>
</dbReference>
<organism evidence="2">
    <name type="scientific">Selaginella moellendorffii</name>
    <name type="common">Spikemoss</name>
    <dbReference type="NCBI Taxonomy" id="88036"/>
    <lineage>
        <taxon>Eukaryota</taxon>
        <taxon>Viridiplantae</taxon>
        <taxon>Streptophyta</taxon>
        <taxon>Embryophyta</taxon>
        <taxon>Tracheophyta</taxon>
        <taxon>Lycopodiopsida</taxon>
        <taxon>Selaginellales</taxon>
        <taxon>Selaginellaceae</taxon>
        <taxon>Selaginella</taxon>
    </lineage>
</organism>
<evidence type="ECO:0000313" key="1">
    <source>
        <dbReference type="EMBL" id="EFJ25521.1"/>
    </source>
</evidence>
<dbReference type="KEGG" id="smo:SELMODRAFT_413621"/>
<dbReference type="InParanoid" id="D8RQV6"/>
<reference evidence="1 2" key="1">
    <citation type="journal article" date="2011" name="Science">
        <title>The Selaginella genome identifies genetic changes associated with the evolution of vascular plants.</title>
        <authorList>
            <person name="Banks J.A."/>
            <person name="Nishiyama T."/>
            <person name="Hasebe M."/>
            <person name="Bowman J.L."/>
            <person name="Gribskov M."/>
            <person name="dePamphilis C."/>
            <person name="Albert V.A."/>
            <person name="Aono N."/>
            <person name="Aoyama T."/>
            <person name="Ambrose B.A."/>
            <person name="Ashton N.W."/>
            <person name="Axtell M.J."/>
            <person name="Barker E."/>
            <person name="Barker M.S."/>
            <person name="Bennetzen J.L."/>
            <person name="Bonawitz N.D."/>
            <person name="Chapple C."/>
            <person name="Cheng C."/>
            <person name="Correa L.G."/>
            <person name="Dacre M."/>
            <person name="DeBarry J."/>
            <person name="Dreyer I."/>
            <person name="Elias M."/>
            <person name="Engstrom E.M."/>
            <person name="Estelle M."/>
            <person name="Feng L."/>
            <person name="Finet C."/>
            <person name="Floyd S.K."/>
            <person name="Frommer W.B."/>
            <person name="Fujita T."/>
            <person name="Gramzow L."/>
            <person name="Gutensohn M."/>
            <person name="Harholt J."/>
            <person name="Hattori M."/>
            <person name="Heyl A."/>
            <person name="Hirai T."/>
            <person name="Hiwatashi Y."/>
            <person name="Ishikawa M."/>
            <person name="Iwata M."/>
            <person name="Karol K.G."/>
            <person name="Koehler B."/>
            <person name="Kolukisaoglu U."/>
            <person name="Kubo M."/>
            <person name="Kurata T."/>
            <person name="Lalonde S."/>
            <person name="Li K."/>
            <person name="Li Y."/>
            <person name="Litt A."/>
            <person name="Lyons E."/>
            <person name="Manning G."/>
            <person name="Maruyama T."/>
            <person name="Michael T.P."/>
            <person name="Mikami K."/>
            <person name="Miyazaki S."/>
            <person name="Morinaga S."/>
            <person name="Murata T."/>
            <person name="Mueller-Roeber B."/>
            <person name="Nelson D.R."/>
            <person name="Obara M."/>
            <person name="Oguri Y."/>
            <person name="Olmstead R.G."/>
            <person name="Onodera N."/>
            <person name="Petersen B.L."/>
            <person name="Pils B."/>
            <person name="Prigge M."/>
            <person name="Rensing S.A."/>
            <person name="Riano-Pachon D.M."/>
            <person name="Roberts A.W."/>
            <person name="Sato Y."/>
            <person name="Scheller H.V."/>
            <person name="Schulz B."/>
            <person name="Schulz C."/>
            <person name="Shakirov E.V."/>
            <person name="Shibagaki N."/>
            <person name="Shinohara N."/>
            <person name="Shippen D.E."/>
            <person name="Soerensen I."/>
            <person name="Sotooka R."/>
            <person name="Sugimoto N."/>
            <person name="Sugita M."/>
            <person name="Sumikawa N."/>
            <person name="Tanurdzic M."/>
            <person name="Theissen G."/>
            <person name="Ulvskov P."/>
            <person name="Wakazuki S."/>
            <person name="Weng J.K."/>
            <person name="Willats W.W."/>
            <person name="Wipf D."/>
            <person name="Wolf P.G."/>
            <person name="Yang L."/>
            <person name="Zimmer A.D."/>
            <person name="Zhu Q."/>
            <person name="Mitros T."/>
            <person name="Hellsten U."/>
            <person name="Loque D."/>
            <person name="Otillar R."/>
            <person name="Salamov A."/>
            <person name="Schmutz J."/>
            <person name="Shapiro H."/>
            <person name="Lindquist E."/>
            <person name="Lucas S."/>
            <person name="Rokhsar D."/>
            <person name="Grigoriev I.V."/>
        </authorList>
    </citation>
    <scope>NUCLEOTIDE SEQUENCE [LARGE SCALE GENOMIC DNA]</scope>
</reference>
<keyword evidence="2" id="KW-1185">Reference proteome</keyword>
<accession>D8RQV6</accession>
<proteinExistence type="predicted"/>
<evidence type="ECO:0000313" key="2">
    <source>
        <dbReference type="Proteomes" id="UP000001514"/>
    </source>
</evidence>